<dbReference type="InterPro" id="IPR036047">
    <property type="entry name" value="F-box-like_dom_sf"/>
</dbReference>
<feature type="compositionally biased region" description="Basic residues" evidence="1">
    <location>
        <begin position="146"/>
        <end position="170"/>
    </location>
</feature>
<sequence>MIKPSSFISFDHLKFKPLLNFHQQDHKQTEIIETSDNIDNFELNNFELLPDEIIFQIFSYFEKPVHLGHCSCVNKRFNRIADDWLLWKQVLKQNCDLLDFEEIQVNYFKPTQLVGRMGLVEYFSEDNYELPLKHQQPQQMQAQSKQHNHNHNHHNNNNNHHHHHHHYSHHQQREEQFQQSSKIENLARKIRKNPKKIFVEQIEKVVNAETETYLQRDYLKKKEKIEKIHEILYSPISIFFIFILIFPLTMTLLCLKLENIMFTAIPWTVLLIPLFLALITLIFSMAIPIVCSLTNEIFQKAMVSCLSLFYFFILSLSLRADKILFTTLTFPATFLFLIVCVSIYSSRKYYKKKFGYLNNDNTPKQYIIMQGSQYFYSNLYLSVSFISFLLLVLKIDYNIPISWVLIFSPLFLGEFVSLIGLFISFVSLFVCLPMFGQSVLVCLVAFFFGIPFTFTFFLTYLNVSNIKKLNWFVVSLPTLIPSYLITICFICIFFKKFKKRLISIF</sequence>
<evidence type="ECO:0000256" key="1">
    <source>
        <dbReference type="SAM" id="MobiDB-lite"/>
    </source>
</evidence>
<dbReference type="InterPro" id="IPR001810">
    <property type="entry name" value="F-box_dom"/>
</dbReference>
<dbReference type="SUPFAM" id="SSF81383">
    <property type="entry name" value="F-box domain"/>
    <property type="match status" value="1"/>
</dbReference>
<evidence type="ECO:0000313" key="4">
    <source>
        <dbReference type="EMBL" id="KAJ6234391.1"/>
    </source>
</evidence>
<name>A0ABQ8XPA1_9EUKA</name>
<feature type="transmembrane region" description="Helical" evidence="2">
    <location>
        <begin position="265"/>
        <end position="290"/>
    </location>
</feature>
<feature type="transmembrane region" description="Helical" evidence="2">
    <location>
        <begin position="401"/>
        <end position="432"/>
    </location>
</feature>
<comment type="caution">
    <text evidence="4">The sequence shown here is derived from an EMBL/GenBank/DDBJ whole genome shotgun (WGS) entry which is preliminary data.</text>
</comment>
<dbReference type="PROSITE" id="PS50181">
    <property type="entry name" value="FBOX"/>
    <property type="match status" value="1"/>
</dbReference>
<protein>
    <submittedName>
        <fullName evidence="4">F-box only protein</fullName>
    </submittedName>
</protein>
<keyword evidence="2" id="KW-0812">Transmembrane</keyword>
<dbReference type="Proteomes" id="UP001150062">
    <property type="component" value="Unassembled WGS sequence"/>
</dbReference>
<dbReference type="EMBL" id="JAOAOG010000270">
    <property type="protein sequence ID" value="KAJ6234391.1"/>
    <property type="molecule type" value="Genomic_DNA"/>
</dbReference>
<feature type="domain" description="F-box" evidence="3">
    <location>
        <begin position="43"/>
        <end position="90"/>
    </location>
</feature>
<feature type="transmembrane region" description="Helical" evidence="2">
    <location>
        <begin position="231"/>
        <end position="253"/>
    </location>
</feature>
<evidence type="ECO:0000259" key="3">
    <source>
        <dbReference type="PROSITE" id="PS50181"/>
    </source>
</evidence>
<feature type="compositionally biased region" description="Low complexity" evidence="1">
    <location>
        <begin position="135"/>
        <end position="145"/>
    </location>
</feature>
<feature type="transmembrane region" description="Helical" evidence="2">
    <location>
        <begin position="439"/>
        <end position="463"/>
    </location>
</feature>
<organism evidence="4 5">
    <name type="scientific">Anaeramoeba flamelloides</name>
    <dbReference type="NCBI Taxonomy" id="1746091"/>
    <lineage>
        <taxon>Eukaryota</taxon>
        <taxon>Metamonada</taxon>
        <taxon>Anaeramoebidae</taxon>
        <taxon>Anaeramoeba</taxon>
    </lineage>
</organism>
<evidence type="ECO:0000313" key="5">
    <source>
        <dbReference type="Proteomes" id="UP001150062"/>
    </source>
</evidence>
<evidence type="ECO:0000256" key="2">
    <source>
        <dbReference type="SAM" id="Phobius"/>
    </source>
</evidence>
<feature type="region of interest" description="Disordered" evidence="1">
    <location>
        <begin position="134"/>
        <end position="175"/>
    </location>
</feature>
<keyword evidence="2" id="KW-0472">Membrane</keyword>
<feature type="transmembrane region" description="Helical" evidence="2">
    <location>
        <begin position="469"/>
        <end position="494"/>
    </location>
</feature>
<gene>
    <name evidence="4" type="ORF">M0813_29381</name>
</gene>
<feature type="transmembrane region" description="Helical" evidence="2">
    <location>
        <begin position="323"/>
        <end position="344"/>
    </location>
</feature>
<reference evidence="4" key="1">
    <citation type="submission" date="2022-08" db="EMBL/GenBank/DDBJ databases">
        <title>Novel sulfate-reducing endosymbionts in the free-living metamonad Anaeramoeba.</title>
        <authorList>
            <person name="Jerlstrom-Hultqvist J."/>
            <person name="Cepicka I."/>
            <person name="Gallot-Lavallee L."/>
            <person name="Salas-Leiva D."/>
            <person name="Curtis B.A."/>
            <person name="Zahonova K."/>
            <person name="Pipaliya S."/>
            <person name="Dacks J."/>
            <person name="Roger A.J."/>
        </authorList>
    </citation>
    <scope>NUCLEOTIDE SEQUENCE</scope>
    <source>
        <strain evidence="4">Schooner1</strain>
    </source>
</reference>
<keyword evidence="2" id="KW-1133">Transmembrane helix</keyword>
<proteinExistence type="predicted"/>
<dbReference type="SMART" id="SM00256">
    <property type="entry name" value="FBOX"/>
    <property type="match status" value="1"/>
</dbReference>
<accession>A0ABQ8XPA1</accession>
<feature type="transmembrane region" description="Helical" evidence="2">
    <location>
        <begin position="297"/>
        <end position="317"/>
    </location>
</feature>
<keyword evidence="5" id="KW-1185">Reference proteome</keyword>
<dbReference type="Pfam" id="PF12937">
    <property type="entry name" value="F-box-like"/>
    <property type="match status" value="1"/>
</dbReference>
<dbReference type="Gene3D" id="1.20.1280.50">
    <property type="match status" value="1"/>
</dbReference>
<feature type="transmembrane region" description="Helical" evidence="2">
    <location>
        <begin position="374"/>
        <end position="395"/>
    </location>
</feature>